<comment type="caution">
    <text evidence="1">The sequence shown here is derived from an EMBL/GenBank/DDBJ whole genome shotgun (WGS) entry which is preliminary data.</text>
</comment>
<organism evidence="1 2">
    <name type="scientific">Arthrobacter deserti</name>
    <dbReference type="NCBI Taxonomy" id="1742687"/>
    <lineage>
        <taxon>Bacteria</taxon>
        <taxon>Bacillati</taxon>
        <taxon>Actinomycetota</taxon>
        <taxon>Actinomycetes</taxon>
        <taxon>Micrococcales</taxon>
        <taxon>Micrococcaceae</taxon>
        <taxon>Arthrobacter</taxon>
    </lineage>
</organism>
<keyword evidence="2" id="KW-1185">Reference proteome</keyword>
<evidence type="ECO:0000313" key="2">
    <source>
        <dbReference type="Proteomes" id="UP000523795"/>
    </source>
</evidence>
<proteinExistence type="predicted"/>
<reference evidence="1 2" key="1">
    <citation type="submission" date="2020-04" db="EMBL/GenBank/DDBJ databases">
        <authorList>
            <person name="Liu S."/>
        </authorList>
    </citation>
    <scope>NUCLEOTIDE SEQUENCE [LARGE SCALE GENOMIC DNA]</scope>
    <source>
        <strain evidence="1 2">CGMCC 1.15091</strain>
    </source>
</reference>
<evidence type="ECO:0008006" key="3">
    <source>
        <dbReference type="Google" id="ProtNLM"/>
    </source>
</evidence>
<protein>
    <recommendedName>
        <fullName evidence="3">TetR family transcriptional regulator</fullName>
    </recommendedName>
</protein>
<dbReference type="Proteomes" id="UP000523795">
    <property type="component" value="Unassembled WGS sequence"/>
</dbReference>
<feature type="non-terminal residue" evidence="1">
    <location>
        <position position="1"/>
    </location>
</feature>
<name>A0ABX1JTI8_9MICC</name>
<gene>
    <name evidence="1" type="ORF">HER39_15810</name>
</gene>
<evidence type="ECO:0000313" key="1">
    <source>
        <dbReference type="EMBL" id="NKX52005.1"/>
    </source>
</evidence>
<dbReference type="EMBL" id="JAAZSR010000371">
    <property type="protein sequence ID" value="NKX52005.1"/>
    <property type="molecule type" value="Genomic_DNA"/>
</dbReference>
<accession>A0ABX1JTI8</accession>
<sequence length="62" mass="6618">QRALHDAVRDACALHADGVRLARLSIYDTVAGVVLGEALLGTADLERDELLDFIKGRSAGRS</sequence>